<feature type="domain" description="Heat-inducible transcription repressor HrcA C-terminal" evidence="7">
    <location>
        <begin position="120"/>
        <end position="341"/>
    </location>
</feature>
<evidence type="ECO:0000259" key="7">
    <source>
        <dbReference type="Pfam" id="PF01628"/>
    </source>
</evidence>
<dbReference type="Gene3D" id="1.10.10.10">
    <property type="entry name" value="Winged helix-like DNA-binding domain superfamily/Winged helix DNA-binding domain"/>
    <property type="match status" value="1"/>
</dbReference>
<comment type="similarity">
    <text evidence="5">Belongs to the HrcA family.</text>
</comment>
<evidence type="ECO:0000256" key="4">
    <source>
        <dbReference type="ARBA" id="ARBA00023163"/>
    </source>
</evidence>
<feature type="domain" description="Winged helix-turn-helix transcription repressor HrcA DNA-binding" evidence="8">
    <location>
        <begin position="17"/>
        <end position="72"/>
    </location>
</feature>
<dbReference type="SUPFAM" id="SSF55781">
    <property type="entry name" value="GAF domain-like"/>
    <property type="match status" value="1"/>
</dbReference>
<evidence type="ECO:0000313" key="10">
    <source>
        <dbReference type="Proteomes" id="UP000219621"/>
    </source>
</evidence>
<keyword evidence="4 5" id="KW-0804">Transcription</keyword>
<dbReference type="Gene3D" id="3.30.450.40">
    <property type="match status" value="1"/>
</dbReference>
<dbReference type="InterPro" id="IPR036390">
    <property type="entry name" value="WH_DNA-bd_sf"/>
</dbReference>
<comment type="function">
    <text evidence="5">Negative regulator of class I heat shock genes (grpE-dnaK-dnaJ and groELS operons). Prevents heat-shock induction of these operons.</text>
</comment>
<dbReference type="InterPro" id="IPR021153">
    <property type="entry name" value="HrcA_C"/>
</dbReference>
<dbReference type="GO" id="GO:0045892">
    <property type="term" value="P:negative regulation of DNA-templated transcription"/>
    <property type="evidence" value="ECO:0007669"/>
    <property type="project" value="UniProtKB-UniRule"/>
</dbReference>
<dbReference type="InterPro" id="IPR029016">
    <property type="entry name" value="GAF-like_dom_sf"/>
</dbReference>
<keyword evidence="3 5" id="KW-0346">Stress response</keyword>
<accession>A0A286GJE5</accession>
<dbReference type="AlphaFoldDB" id="A0A286GJE5"/>
<evidence type="ECO:0000259" key="8">
    <source>
        <dbReference type="Pfam" id="PF03444"/>
    </source>
</evidence>
<gene>
    <name evidence="5" type="primary">hrcA</name>
    <name evidence="9" type="ORF">SAMN05421508_104409</name>
</gene>
<evidence type="ECO:0000256" key="2">
    <source>
        <dbReference type="ARBA" id="ARBA00023015"/>
    </source>
</evidence>
<dbReference type="NCBIfam" id="TIGR00331">
    <property type="entry name" value="hrcA"/>
    <property type="match status" value="1"/>
</dbReference>
<dbReference type="Gene3D" id="3.30.390.60">
    <property type="entry name" value="Heat-inducible transcription repressor hrca homolog, domain 3"/>
    <property type="match status" value="1"/>
</dbReference>
<dbReference type="Pfam" id="PF03444">
    <property type="entry name" value="WHD_HrcA"/>
    <property type="match status" value="1"/>
</dbReference>
<evidence type="ECO:0000313" key="9">
    <source>
        <dbReference type="EMBL" id="SOD95638.1"/>
    </source>
</evidence>
<reference evidence="9 10" key="1">
    <citation type="submission" date="2017-09" db="EMBL/GenBank/DDBJ databases">
        <authorList>
            <person name="Ehlers B."/>
            <person name="Leendertz F.H."/>
        </authorList>
    </citation>
    <scope>NUCLEOTIDE SEQUENCE [LARGE SCALE GENOMIC DNA]</scope>
    <source>
        <strain evidence="9 10">USBA 140</strain>
    </source>
</reference>
<dbReference type="PIRSF" id="PIRSF005485">
    <property type="entry name" value="HrcA"/>
    <property type="match status" value="1"/>
</dbReference>
<keyword evidence="10" id="KW-1185">Reference proteome</keyword>
<sequence>MSTRTTKTGKTTPIVELNERSREILRHVVDAYVQTGEPVGSRTLSKRLSMSLSPATIRNVMADLEDLGLLYAPHTSAGRLPTELGLRMFVSGLLEVGKLAEDERARIDAQCAARGKSLPDVLSEATRTLSGLSLCAGLVLAPKTESPLKHIEFVNLGPGRALVVIVTQNGVVENRIIEVPHDLPPTSLVEASNYLAARMTNRTLEEAREEILAELESHKSALDELTSKVVSAGLGTWAGGKSDGALIVRGQSHLLSDVTAIEDLERIRNLFDMLETREQMIRLLDLVNRAEGVQIFIGSENDLFTAAGCSMIVSPFRNGAEEIVGAIGVIGPTRINYARIIPLVDYTAKVVGRLIG</sequence>
<dbReference type="InterPro" id="IPR002571">
    <property type="entry name" value="HrcA"/>
</dbReference>
<evidence type="ECO:0000256" key="6">
    <source>
        <dbReference type="SAM" id="Coils"/>
    </source>
</evidence>
<dbReference type="PANTHER" id="PTHR34824">
    <property type="entry name" value="HEAT-INDUCIBLE TRANSCRIPTION REPRESSOR HRCA"/>
    <property type="match status" value="1"/>
</dbReference>
<evidence type="ECO:0000256" key="3">
    <source>
        <dbReference type="ARBA" id="ARBA00023016"/>
    </source>
</evidence>
<dbReference type="EMBL" id="OCNJ01000004">
    <property type="protein sequence ID" value="SOD95638.1"/>
    <property type="molecule type" value="Genomic_DNA"/>
</dbReference>
<organism evidence="9 10">
    <name type="scientific">Caenispirillum bisanense</name>
    <dbReference type="NCBI Taxonomy" id="414052"/>
    <lineage>
        <taxon>Bacteria</taxon>
        <taxon>Pseudomonadati</taxon>
        <taxon>Pseudomonadota</taxon>
        <taxon>Alphaproteobacteria</taxon>
        <taxon>Rhodospirillales</taxon>
        <taxon>Novispirillaceae</taxon>
        <taxon>Caenispirillum</taxon>
    </lineage>
</organism>
<proteinExistence type="inferred from homology"/>
<protein>
    <recommendedName>
        <fullName evidence="5">Heat-inducible transcription repressor HrcA</fullName>
    </recommendedName>
</protein>
<dbReference type="Proteomes" id="UP000219621">
    <property type="component" value="Unassembled WGS sequence"/>
</dbReference>
<dbReference type="InterPro" id="IPR023120">
    <property type="entry name" value="WHTH_transcript_rep_HrcA_IDD"/>
</dbReference>
<dbReference type="Pfam" id="PF01628">
    <property type="entry name" value="HrcA"/>
    <property type="match status" value="1"/>
</dbReference>
<dbReference type="RefSeq" id="WP_245913447.1">
    <property type="nucleotide sequence ID" value="NZ_OCNJ01000004.1"/>
</dbReference>
<keyword evidence="6" id="KW-0175">Coiled coil</keyword>
<name>A0A286GJE5_9PROT</name>
<keyword evidence="1 5" id="KW-0678">Repressor</keyword>
<evidence type="ECO:0000256" key="5">
    <source>
        <dbReference type="HAMAP-Rule" id="MF_00081"/>
    </source>
</evidence>
<dbReference type="SUPFAM" id="SSF46785">
    <property type="entry name" value="Winged helix' DNA-binding domain"/>
    <property type="match status" value="1"/>
</dbReference>
<feature type="coiled-coil region" evidence="6">
    <location>
        <begin position="201"/>
        <end position="228"/>
    </location>
</feature>
<dbReference type="InterPro" id="IPR005104">
    <property type="entry name" value="WHTH_HrcA_DNA-bd"/>
</dbReference>
<dbReference type="HAMAP" id="MF_00081">
    <property type="entry name" value="HrcA"/>
    <property type="match status" value="1"/>
</dbReference>
<keyword evidence="2 5" id="KW-0805">Transcription regulation</keyword>
<dbReference type="GO" id="GO:0003677">
    <property type="term" value="F:DNA binding"/>
    <property type="evidence" value="ECO:0007669"/>
    <property type="project" value="InterPro"/>
</dbReference>
<dbReference type="InterPro" id="IPR036388">
    <property type="entry name" value="WH-like_DNA-bd_sf"/>
</dbReference>
<dbReference type="PANTHER" id="PTHR34824:SF1">
    <property type="entry name" value="HEAT-INDUCIBLE TRANSCRIPTION REPRESSOR HRCA"/>
    <property type="match status" value="1"/>
</dbReference>
<evidence type="ECO:0000256" key="1">
    <source>
        <dbReference type="ARBA" id="ARBA00022491"/>
    </source>
</evidence>